<gene>
    <name evidence="1" type="ordered locus">NGK_1175</name>
</gene>
<dbReference type="HOGENOM" id="CLU_3330571_0_0_4"/>
<dbReference type="EMBL" id="CP001050">
    <property type="protein sequence ID" value="ACF29852.1"/>
    <property type="molecule type" value="Genomic_DNA"/>
</dbReference>
<reference evidence="1 2" key="1">
    <citation type="journal article" date="2008" name="J. Bacteriol.">
        <title>Complete genome sequence of Neisseria gonorrhoeae NCCP11945.</title>
        <authorList>
            <person name="Chung G.T."/>
            <person name="Yoo J.S."/>
            <person name="Oh H.B."/>
            <person name="Lee Y.S."/>
            <person name="Cha S.H."/>
            <person name="Kim S.J."/>
            <person name="Yoo C.K."/>
        </authorList>
    </citation>
    <scope>NUCLEOTIDE SEQUENCE [LARGE SCALE GENOMIC DNA]</scope>
    <source>
        <strain evidence="1 2">NCCP11945</strain>
    </source>
</reference>
<dbReference type="KEGG" id="ngk:NGK_1175"/>
<accession>B4RM15</accession>
<evidence type="ECO:0000313" key="2">
    <source>
        <dbReference type="Proteomes" id="UP000002564"/>
    </source>
</evidence>
<proteinExistence type="predicted"/>
<dbReference type="AlphaFoldDB" id="B4RM15"/>
<evidence type="ECO:0000313" key="1">
    <source>
        <dbReference type="EMBL" id="ACF29852.1"/>
    </source>
</evidence>
<organism evidence="1 2">
    <name type="scientific">Neisseria gonorrhoeae (strain NCCP11945)</name>
    <dbReference type="NCBI Taxonomy" id="521006"/>
    <lineage>
        <taxon>Bacteria</taxon>
        <taxon>Pseudomonadati</taxon>
        <taxon>Pseudomonadota</taxon>
        <taxon>Betaproteobacteria</taxon>
        <taxon>Neisseriales</taxon>
        <taxon>Neisseriaceae</taxon>
        <taxon>Neisseria</taxon>
    </lineage>
</organism>
<dbReference type="Proteomes" id="UP000002564">
    <property type="component" value="Chromosome"/>
</dbReference>
<sequence>MYSSHYLVRKGFFRCRLKPVFSITQHRNIGNKGRRHNE</sequence>
<protein>
    <submittedName>
        <fullName evidence="1">Uncharacterized protein</fullName>
    </submittedName>
</protein>
<name>B4RM15_NEIG2</name>